<dbReference type="Proteomes" id="UP000827872">
    <property type="component" value="Linkage Group LG17"/>
</dbReference>
<sequence>MASLDIEAGRERRPWSPRGVEKKKALRTIRPRVRLRTSEPSFTRLPAGGGPSPDTTREGEGERRGKQSGGGNNKGGVGVRAGGRDRDGHRRIASRTSRERRESSGRLGLY</sequence>
<name>A0ACB8E4B8_9SAUR</name>
<protein>
    <submittedName>
        <fullName evidence="1">Uncharacterized protein</fullName>
    </submittedName>
</protein>
<reference evidence="1" key="1">
    <citation type="submission" date="2021-08" db="EMBL/GenBank/DDBJ databases">
        <title>The first chromosome-level gecko genome reveals the dynamic sex chromosomes of Neotropical dwarf geckos (Sphaerodactylidae: Sphaerodactylus).</title>
        <authorList>
            <person name="Pinto B.J."/>
            <person name="Keating S.E."/>
            <person name="Gamble T."/>
        </authorList>
    </citation>
    <scope>NUCLEOTIDE SEQUENCE</scope>
    <source>
        <strain evidence="1">TG3544</strain>
    </source>
</reference>
<proteinExistence type="predicted"/>
<dbReference type="EMBL" id="CM037630">
    <property type="protein sequence ID" value="KAH7987148.1"/>
    <property type="molecule type" value="Genomic_DNA"/>
</dbReference>
<accession>A0ACB8E4B8</accession>
<evidence type="ECO:0000313" key="1">
    <source>
        <dbReference type="EMBL" id="KAH7987148.1"/>
    </source>
</evidence>
<gene>
    <name evidence="1" type="ORF">K3G42_000751</name>
</gene>
<comment type="caution">
    <text evidence="1">The sequence shown here is derived from an EMBL/GenBank/DDBJ whole genome shotgun (WGS) entry which is preliminary data.</text>
</comment>
<evidence type="ECO:0000313" key="2">
    <source>
        <dbReference type="Proteomes" id="UP000827872"/>
    </source>
</evidence>
<organism evidence="1 2">
    <name type="scientific">Sphaerodactylus townsendi</name>
    <dbReference type="NCBI Taxonomy" id="933632"/>
    <lineage>
        <taxon>Eukaryota</taxon>
        <taxon>Metazoa</taxon>
        <taxon>Chordata</taxon>
        <taxon>Craniata</taxon>
        <taxon>Vertebrata</taxon>
        <taxon>Euteleostomi</taxon>
        <taxon>Lepidosauria</taxon>
        <taxon>Squamata</taxon>
        <taxon>Bifurcata</taxon>
        <taxon>Gekkota</taxon>
        <taxon>Sphaerodactylidae</taxon>
        <taxon>Sphaerodactylus</taxon>
    </lineage>
</organism>
<keyword evidence="2" id="KW-1185">Reference proteome</keyword>